<dbReference type="Proteomes" id="UP000712600">
    <property type="component" value="Unassembled WGS sequence"/>
</dbReference>
<proteinExistence type="predicted"/>
<reference evidence="1" key="1">
    <citation type="submission" date="2019-12" db="EMBL/GenBank/DDBJ databases">
        <title>Genome sequencing and annotation of Brassica cretica.</title>
        <authorList>
            <person name="Studholme D.J."/>
            <person name="Sarris P."/>
        </authorList>
    </citation>
    <scope>NUCLEOTIDE SEQUENCE</scope>
    <source>
        <strain evidence="1">PFS-109/04</strain>
        <tissue evidence="1">Leaf</tissue>
    </source>
</reference>
<protein>
    <submittedName>
        <fullName evidence="1">Uncharacterized protein</fullName>
    </submittedName>
</protein>
<name>A0A8S9S301_BRACR</name>
<dbReference type="AlphaFoldDB" id="A0A8S9S301"/>
<accession>A0A8S9S301</accession>
<gene>
    <name evidence="1" type="ORF">F2Q69_00025586</name>
</gene>
<evidence type="ECO:0000313" key="1">
    <source>
        <dbReference type="EMBL" id="KAF3587103.1"/>
    </source>
</evidence>
<comment type="caution">
    <text evidence="1">The sequence shown here is derived from an EMBL/GenBank/DDBJ whole genome shotgun (WGS) entry which is preliminary data.</text>
</comment>
<organism evidence="1 2">
    <name type="scientific">Brassica cretica</name>
    <name type="common">Mustard</name>
    <dbReference type="NCBI Taxonomy" id="69181"/>
    <lineage>
        <taxon>Eukaryota</taxon>
        <taxon>Viridiplantae</taxon>
        <taxon>Streptophyta</taxon>
        <taxon>Embryophyta</taxon>
        <taxon>Tracheophyta</taxon>
        <taxon>Spermatophyta</taxon>
        <taxon>Magnoliopsida</taxon>
        <taxon>eudicotyledons</taxon>
        <taxon>Gunneridae</taxon>
        <taxon>Pentapetalae</taxon>
        <taxon>rosids</taxon>
        <taxon>malvids</taxon>
        <taxon>Brassicales</taxon>
        <taxon>Brassicaceae</taxon>
        <taxon>Brassiceae</taxon>
        <taxon>Brassica</taxon>
    </lineage>
</organism>
<sequence length="54" mass="6387">MPIRASVDDFLAGEVWWRLDQWARVPHTLKLQRVDEVELIHLLPIGLIFHRVSL</sequence>
<evidence type="ECO:0000313" key="2">
    <source>
        <dbReference type="Proteomes" id="UP000712600"/>
    </source>
</evidence>
<dbReference type="EMBL" id="QGKX02000088">
    <property type="protein sequence ID" value="KAF3587103.1"/>
    <property type="molecule type" value="Genomic_DNA"/>
</dbReference>